<feature type="domain" description="FecR protein" evidence="2">
    <location>
        <begin position="101"/>
        <end position="195"/>
    </location>
</feature>
<sequence>MDHQLLEKYFQGKCNDQEKAEVETWLAREENLPDTGMAPPDEVLSQEWDLIRHRISRSQQTIRLKKILSVAATVCLLFSISIFLFYRQKAPLPVAAVNWKTMEVPNGRKAQLLLSDGSTLQLNGGTTIAYEDPFTASRNVKVLKGEVFFDIAKDPAHPFNVYTPGDGTIQVLGTRFNVKQHTCPNTLEITLNSGKISFSKDQATVYLQPGEKLIYDLTTHTVGSPLAADTLKTALWRGGSLAFRDTPIQQVFSELEQQFGVTFILNKKIGHQLFTAELNHESLPAILQLITLSSDLKFKTDGDTIHVY</sequence>
<gene>
    <name evidence="4" type="ORF">SAMN04488122_5088</name>
</gene>
<keyword evidence="1" id="KW-0812">Transmembrane</keyword>
<organism evidence="4 5">
    <name type="scientific">Chitinophaga arvensicola</name>
    <dbReference type="NCBI Taxonomy" id="29529"/>
    <lineage>
        <taxon>Bacteria</taxon>
        <taxon>Pseudomonadati</taxon>
        <taxon>Bacteroidota</taxon>
        <taxon>Chitinophagia</taxon>
        <taxon>Chitinophagales</taxon>
        <taxon>Chitinophagaceae</taxon>
        <taxon>Chitinophaga</taxon>
    </lineage>
</organism>
<dbReference type="STRING" id="29529.SAMN04488122_5088"/>
<dbReference type="OrthoDB" id="738872at2"/>
<dbReference type="Pfam" id="PF04773">
    <property type="entry name" value="FecR"/>
    <property type="match status" value="1"/>
</dbReference>
<keyword evidence="5" id="KW-1185">Reference proteome</keyword>
<dbReference type="PANTHER" id="PTHR30273:SF2">
    <property type="entry name" value="PROTEIN FECR"/>
    <property type="match status" value="1"/>
</dbReference>
<proteinExistence type="predicted"/>
<dbReference type="PANTHER" id="PTHR30273">
    <property type="entry name" value="PERIPLASMIC SIGNAL SENSOR AND SIGMA FACTOR ACTIVATOR FECR-RELATED"/>
    <property type="match status" value="1"/>
</dbReference>
<evidence type="ECO:0008006" key="6">
    <source>
        <dbReference type="Google" id="ProtNLM"/>
    </source>
</evidence>
<feature type="transmembrane region" description="Helical" evidence="1">
    <location>
        <begin position="67"/>
        <end position="86"/>
    </location>
</feature>
<keyword evidence="1" id="KW-1133">Transmembrane helix</keyword>
<dbReference type="Proteomes" id="UP000199310">
    <property type="component" value="Unassembled WGS sequence"/>
</dbReference>
<dbReference type="InterPro" id="IPR032508">
    <property type="entry name" value="FecR_C"/>
</dbReference>
<protein>
    <recommendedName>
        <fullName evidence="6">Ferric-dicitrate binding protein FerR, regulates iron transport through sigma-19</fullName>
    </recommendedName>
</protein>
<dbReference type="Pfam" id="PF16344">
    <property type="entry name" value="FecR_C"/>
    <property type="match status" value="1"/>
</dbReference>
<dbReference type="RefSeq" id="WP_089899563.1">
    <property type="nucleotide sequence ID" value="NZ_FOJG01000002.1"/>
</dbReference>
<evidence type="ECO:0000313" key="5">
    <source>
        <dbReference type="Proteomes" id="UP000199310"/>
    </source>
</evidence>
<name>A0A1I0S989_9BACT</name>
<feature type="domain" description="Protein FecR C-terminal" evidence="3">
    <location>
        <begin position="241"/>
        <end position="307"/>
    </location>
</feature>
<accession>A0A1I0S989</accession>
<dbReference type="GO" id="GO:0016989">
    <property type="term" value="F:sigma factor antagonist activity"/>
    <property type="evidence" value="ECO:0007669"/>
    <property type="project" value="TreeGrafter"/>
</dbReference>
<dbReference type="InterPro" id="IPR006860">
    <property type="entry name" value="FecR"/>
</dbReference>
<reference evidence="5" key="1">
    <citation type="submission" date="2016-10" db="EMBL/GenBank/DDBJ databases">
        <authorList>
            <person name="Varghese N."/>
            <person name="Submissions S."/>
        </authorList>
    </citation>
    <scope>NUCLEOTIDE SEQUENCE [LARGE SCALE GENOMIC DNA]</scope>
    <source>
        <strain evidence="5">DSM 3695</strain>
    </source>
</reference>
<dbReference type="AlphaFoldDB" id="A0A1I0S989"/>
<keyword evidence="1" id="KW-0472">Membrane</keyword>
<dbReference type="EMBL" id="FOJG01000002">
    <property type="protein sequence ID" value="SEW52754.1"/>
    <property type="molecule type" value="Genomic_DNA"/>
</dbReference>
<dbReference type="PIRSF" id="PIRSF018266">
    <property type="entry name" value="FecR"/>
    <property type="match status" value="1"/>
</dbReference>
<dbReference type="Gene3D" id="2.60.120.1440">
    <property type="match status" value="1"/>
</dbReference>
<dbReference type="Gene3D" id="3.55.50.30">
    <property type="match status" value="1"/>
</dbReference>
<dbReference type="InterPro" id="IPR012373">
    <property type="entry name" value="Ferrdict_sens_TM"/>
</dbReference>
<evidence type="ECO:0000259" key="3">
    <source>
        <dbReference type="Pfam" id="PF16344"/>
    </source>
</evidence>
<evidence type="ECO:0000259" key="2">
    <source>
        <dbReference type="Pfam" id="PF04773"/>
    </source>
</evidence>
<evidence type="ECO:0000256" key="1">
    <source>
        <dbReference type="SAM" id="Phobius"/>
    </source>
</evidence>
<evidence type="ECO:0000313" key="4">
    <source>
        <dbReference type="EMBL" id="SEW52754.1"/>
    </source>
</evidence>